<organism evidence="1 2">
    <name type="scientific">Nocardia farcinica (strain IFM 10152)</name>
    <dbReference type="NCBI Taxonomy" id="247156"/>
    <lineage>
        <taxon>Bacteria</taxon>
        <taxon>Bacillati</taxon>
        <taxon>Actinomycetota</taxon>
        <taxon>Actinomycetes</taxon>
        <taxon>Mycobacteriales</taxon>
        <taxon>Nocardiaceae</taxon>
        <taxon>Nocardia</taxon>
    </lineage>
</organism>
<name>Q5YSU7_NOCFA</name>
<dbReference type="HOGENOM" id="CLU_2465932_0_0_11"/>
<dbReference type="KEGG" id="nfa:NFA_38960"/>
<dbReference type="EMBL" id="AP006618">
    <property type="protein sequence ID" value="BAD58744.1"/>
    <property type="molecule type" value="Genomic_DNA"/>
</dbReference>
<evidence type="ECO:0000313" key="2">
    <source>
        <dbReference type="Proteomes" id="UP000006820"/>
    </source>
</evidence>
<protein>
    <submittedName>
        <fullName evidence="1">Uncharacterized protein</fullName>
    </submittedName>
</protein>
<gene>
    <name evidence="1" type="ordered locus">NFA_38960</name>
</gene>
<dbReference type="RefSeq" id="WP_011210429.1">
    <property type="nucleotide sequence ID" value="NC_006361.1"/>
</dbReference>
<dbReference type="AlphaFoldDB" id="Q5YSU7"/>
<dbReference type="GeneID" id="61134581"/>
<dbReference type="InterPro" id="IPR036388">
    <property type="entry name" value="WH-like_DNA-bd_sf"/>
</dbReference>
<dbReference type="SUPFAM" id="SSF46785">
    <property type="entry name" value="Winged helix' DNA-binding domain"/>
    <property type="match status" value="1"/>
</dbReference>
<dbReference type="Gene3D" id="1.10.10.10">
    <property type="entry name" value="Winged helix-like DNA-binding domain superfamily/Winged helix DNA-binding domain"/>
    <property type="match status" value="1"/>
</dbReference>
<dbReference type="Proteomes" id="UP000006820">
    <property type="component" value="Chromosome"/>
</dbReference>
<keyword evidence="2" id="KW-1185">Reference proteome</keyword>
<sequence>MDMHEARVMAALNEQPGKQLTIAELIDSTGDNPAHVRRAVKALADRGLLAEATRGRPSSWQMSARGVSFAKTKRGHAVLDVPPIGVAR</sequence>
<dbReference type="STRING" id="247156.NFA_38960"/>
<proteinExistence type="predicted"/>
<accession>Q5YSU7</accession>
<reference evidence="1 2" key="1">
    <citation type="journal article" date="2004" name="Proc. Natl. Acad. Sci. U.S.A.">
        <title>The complete genomic sequence of Nocardia farcinica IFM 10152.</title>
        <authorList>
            <person name="Ishikawa J."/>
            <person name="Yamashita A."/>
            <person name="Mikami Y."/>
            <person name="Hoshino Y."/>
            <person name="Kurita H."/>
            <person name="Hotta K."/>
            <person name="Shiba T."/>
            <person name="Hattori M."/>
        </authorList>
    </citation>
    <scope>NUCLEOTIDE SEQUENCE [LARGE SCALE GENOMIC DNA]</scope>
    <source>
        <strain evidence="1 2">IFM 10152</strain>
    </source>
</reference>
<dbReference type="InterPro" id="IPR036390">
    <property type="entry name" value="WH_DNA-bd_sf"/>
</dbReference>
<evidence type="ECO:0000313" key="1">
    <source>
        <dbReference type="EMBL" id="BAD58744.1"/>
    </source>
</evidence>